<dbReference type="EMBL" id="AP018203">
    <property type="protein sequence ID" value="BAY54504.1"/>
    <property type="molecule type" value="Genomic_DNA"/>
</dbReference>
<dbReference type="Pfam" id="PF03693">
    <property type="entry name" value="ParD_antitoxin"/>
    <property type="match status" value="1"/>
</dbReference>
<dbReference type="AlphaFoldDB" id="A0A1Z4JCI4"/>
<evidence type="ECO:0000313" key="1">
    <source>
        <dbReference type="EMBL" id="BAY54504.1"/>
    </source>
</evidence>
<organism evidence="1 2">
    <name type="scientific">Leptolyngbya boryana NIES-2135</name>
    <dbReference type="NCBI Taxonomy" id="1973484"/>
    <lineage>
        <taxon>Bacteria</taxon>
        <taxon>Bacillati</taxon>
        <taxon>Cyanobacteriota</taxon>
        <taxon>Cyanophyceae</taxon>
        <taxon>Leptolyngbyales</taxon>
        <taxon>Leptolyngbyaceae</taxon>
        <taxon>Leptolyngbya group</taxon>
        <taxon>Leptolyngbya</taxon>
    </lineage>
</organism>
<reference evidence="1 2" key="1">
    <citation type="submission" date="2017-06" db="EMBL/GenBank/DDBJ databases">
        <title>Genome sequencing of cyanobaciteial culture collection at National Institute for Environmental Studies (NIES).</title>
        <authorList>
            <person name="Hirose Y."/>
            <person name="Shimura Y."/>
            <person name="Fujisawa T."/>
            <person name="Nakamura Y."/>
            <person name="Kawachi M."/>
        </authorList>
    </citation>
    <scope>NUCLEOTIDE SEQUENCE [LARGE SCALE GENOMIC DNA]</scope>
    <source>
        <strain evidence="1 2">NIES-2135</strain>
    </source>
</reference>
<gene>
    <name evidence="1" type="ORF">NIES2135_13210</name>
</gene>
<dbReference type="InterPro" id="IPR022789">
    <property type="entry name" value="ParD"/>
</dbReference>
<name>A0A1Z4JCI4_LEPBY</name>
<accession>A0A1Z4JCI4</accession>
<dbReference type="Gene3D" id="6.10.10.120">
    <property type="entry name" value="Antitoxin ParD1-like"/>
    <property type="match status" value="1"/>
</dbReference>
<dbReference type="InterPro" id="IPR038296">
    <property type="entry name" value="ParD_sf"/>
</dbReference>
<evidence type="ECO:0000313" key="2">
    <source>
        <dbReference type="Proteomes" id="UP000217895"/>
    </source>
</evidence>
<keyword evidence="2" id="KW-1185">Reference proteome</keyword>
<dbReference type="Proteomes" id="UP000217895">
    <property type="component" value="Chromosome"/>
</dbReference>
<protein>
    <submittedName>
        <fullName evidence="1">Transcriptional regulators, CopG/Arc/MetJ family protein</fullName>
    </submittedName>
</protein>
<sequence>MALNSEQQEFIQARVESGQYKNADEVVDAAFKLLEKREQYDRWLKDAREDVQVGLAELHRGEGVDGEVVIAQLRDKIAKARGTRE</sequence>
<proteinExistence type="predicted"/>